<comment type="caution">
    <text evidence="1">The sequence shown here is derived from an EMBL/GenBank/DDBJ whole genome shotgun (WGS) entry which is preliminary data.</text>
</comment>
<dbReference type="Proteomes" id="UP000814128">
    <property type="component" value="Unassembled WGS sequence"/>
</dbReference>
<reference evidence="1" key="1">
    <citation type="submission" date="2021-02" db="EMBL/GenBank/DDBJ databases">
        <authorList>
            <consortium name="DOE Joint Genome Institute"/>
            <person name="Ahrendt S."/>
            <person name="Looney B.P."/>
            <person name="Miyauchi S."/>
            <person name="Morin E."/>
            <person name="Drula E."/>
            <person name="Courty P.E."/>
            <person name="Chicoki N."/>
            <person name="Fauchery L."/>
            <person name="Kohler A."/>
            <person name="Kuo A."/>
            <person name="Labutti K."/>
            <person name="Pangilinan J."/>
            <person name="Lipzen A."/>
            <person name="Riley R."/>
            <person name="Andreopoulos W."/>
            <person name="He G."/>
            <person name="Johnson J."/>
            <person name="Barry K.W."/>
            <person name="Grigoriev I.V."/>
            <person name="Nagy L."/>
            <person name="Hibbett D."/>
            <person name="Henrissat B."/>
            <person name="Matheny P.B."/>
            <person name="Labbe J."/>
            <person name="Martin F."/>
        </authorList>
    </citation>
    <scope>NUCLEOTIDE SEQUENCE</scope>
    <source>
        <strain evidence="1">EC-137</strain>
    </source>
</reference>
<name>A0ACB8QC29_9AGAM</name>
<dbReference type="EMBL" id="MU273698">
    <property type="protein sequence ID" value="KAI0029110.1"/>
    <property type="molecule type" value="Genomic_DNA"/>
</dbReference>
<sequence>MPLYGEPIIGPPPPVTDDMSPSEREAAEHEIRKYFYRTYRGVLPKKKLTPSVNPEYTPCPRLLHYGIGYKSLDVIAGQSLGAYAREHNLVVTESPDLPDFYHAYAVYETMEKCVKHLSEHTRHNLELIVPYSFDYDFIIAIYSNYSLSYDGCLVPEEEKEVLDDIRKAIGDKKQEPMWYFNVAREYGHMRYPNGRLDTREE</sequence>
<organism evidence="1 2">
    <name type="scientific">Vararia minispora EC-137</name>
    <dbReference type="NCBI Taxonomy" id="1314806"/>
    <lineage>
        <taxon>Eukaryota</taxon>
        <taxon>Fungi</taxon>
        <taxon>Dikarya</taxon>
        <taxon>Basidiomycota</taxon>
        <taxon>Agaricomycotina</taxon>
        <taxon>Agaricomycetes</taxon>
        <taxon>Russulales</taxon>
        <taxon>Lachnocladiaceae</taxon>
        <taxon>Vararia</taxon>
    </lineage>
</organism>
<reference evidence="1" key="2">
    <citation type="journal article" date="2022" name="New Phytol.">
        <title>Evolutionary transition to the ectomycorrhizal habit in the genomes of a hyperdiverse lineage of mushroom-forming fungi.</title>
        <authorList>
            <person name="Looney B."/>
            <person name="Miyauchi S."/>
            <person name="Morin E."/>
            <person name="Drula E."/>
            <person name="Courty P.E."/>
            <person name="Kohler A."/>
            <person name="Kuo A."/>
            <person name="LaButti K."/>
            <person name="Pangilinan J."/>
            <person name="Lipzen A."/>
            <person name="Riley R."/>
            <person name="Andreopoulos W."/>
            <person name="He G."/>
            <person name="Johnson J."/>
            <person name="Nolan M."/>
            <person name="Tritt A."/>
            <person name="Barry K.W."/>
            <person name="Grigoriev I.V."/>
            <person name="Nagy L.G."/>
            <person name="Hibbett D."/>
            <person name="Henrissat B."/>
            <person name="Matheny P.B."/>
            <person name="Labbe J."/>
            <person name="Martin F.M."/>
        </authorList>
    </citation>
    <scope>NUCLEOTIDE SEQUENCE</scope>
    <source>
        <strain evidence="1">EC-137</strain>
    </source>
</reference>
<evidence type="ECO:0000313" key="1">
    <source>
        <dbReference type="EMBL" id="KAI0029110.1"/>
    </source>
</evidence>
<protein>
    <submittedName>
        <fullName evidence="1">Uncharacterized protein</fullName>
    </submittedName>
</protein>
<evidence type="ECO:0000313" key="2">
    <source>
        <dbReference type="Proteomes" id="UP000814128"/>
    </source>
</evidence>
<accession>A0ACB8QC29</accession>
<keyword evidence="2" id="KW-1185">Reference proteome</keyword>
<gene>
    <name evidence="1" type="ORF">K488DRAFT_89068</name>
</gene>
<proteinExistence type="predicted"/>